<dbReference type="AlphaFoldDB" id="A0A6J7DR90"/>
<evidence type="ECO:0000256" key="1">
    <source>
        <dbReference type="ARBA" id="ARBA00022448"/>
    </source>
</evidence>
<protein>
    <submittedName>
        <fullName evidence="6">Unannotated protein</fullName>
    </submittedName>
</protein>
<evidence type="ECO:0000259" key="5">
    <source>
        <dbReference type="PROSITE" id="PS50893"/>
    </source>
</evidence>
<evidence type="ECO:0000256" key="4">
    <source>
        <dbReference type="ARBA" id="ARBA00022840"/>
    </source>
</evidence>
<dbReference type="SMART" id="SM00382">
    <property type="entry name" value="AAA"/>
    <property type="match status" value="2"/>
</dbReference>
<evidence type="ECO:0000313" key="6">
    <source>
        <dbReference type="EMBL" id="CAB4871780.1"/>
    </source>
</evidence>
<dbReference type="SUPFAM" id="SSF52540">
    <property type="entry name" value="P-loop containing nucleoside triphosphate hydrolases"/>
    <property type="match status" value="2"/>
</dbReference>
<dbReference type="GO" id="GO:0016887">
    <property type="term" value="F:ATP hydrolysis activity"/>
    <property type="evidence" value="ECO:0007669"/>
    <property type="project" value="InterPro"/>
</dbReference>
<dbReference type="Pfam" id="PF00005">
    <property type="entry name" value="ABC_tran"/>
    <property type="match status" value="2"/>
</dbReference>
<dbReference type="InterPro" id="IPR003593">
    <property type="entry name" value="AAA+_ATPase"/>
</dbReference>
<dbReference type="InterPro" id="IPR017871">
    <property type="entry name" value="ABC_transporter-like_CS"/>
</dbReference>
<feature type="domain" description="ABC transporter" evidence="5">
    <location>
        <begin position="257"/>
        <end position="503"/>
    </location>
</feature>
<feature type="domain" description="ABC transporter" evidence="5">
    <location>
        <begin position="14"/>
        <end position="256"/>
    </location>
</feature>
<dbReference type="GO" id="GO:0005524">
    <property type="term" value="F:ATP binding"/>
    <property type="evidence" value="ECO:0007669"/>
    <property type="project" value="UniProtKB-KW"/>
</dbReference>
<dbReference type="InterPro" id="IPR050107">
    <property type="entry name" value="ABC_carbohydrate_import_ATPase"/>
</dbReference>
<proteinExistence type="predicted"/>
<evidence type="ECO:0000256" key="2">
    <source>
        <dbReference type="ARBA" id="ARBA00022737"/>
    </source>
</evidence>
<sequence length="506" mass="54290">MTNESALMIDAAVLNVETVSKTFPGQVALDHASIVVKPGRVHALVGQNGSGKSTLIKILAGYHRADDGAKATLLGEDLDLVGGAGGRAERIHVMHQDLGLVNSLNSVENLALGRGFRTGFLGRVRWKEEIARATAHLATIGATFDVRMPVGMLTPSERALVALARALEGWDDDGGGLLILDEPTAAMARLDVLHLFEAVRKIRDRGAGVVFVSHRIDEVFEIADDYTVLRDGKVVASGAVADLTHESLIELIVGRALDEIGLHEHEHAGQPVMEVRNLWGDRLEALNLTVHAGEIVGFAGLVGSGRDELPNLLFGARHRAAGTISIKGNPVPADPHEAMCAGMALVPAERKRYGSIGHQTIRENISLARLRPLMLRGRLSRRLERSEVAQWADRVELRPAEPERLFDTLSGGNQQKAVIARWLRTTPSILVLDEPTQGVDVGAKSTIYGLLSRAAAEGMGLVVCSSEAEELAAICDRVIVLANGRPIAELHGSALSAESIVQQLLR</sequence>
<accession>A0A6J7DR90</accession>
<keyword evidence="1" id="KW-0813">Transport</keyword>
<keyword evidence="2" id="KW-0677">Repeat</keyword>
<dbReference type="InterPro" id="IPR003439">
    <property type="entry name" value="ABC_transporter-like_ATP-bd"/>
</dbReference>
<gene>
    <name evidence="6" type="ORF">UFOPK3376_00873</name>
</gene>
<dbReference type="PROSITE" id="PS50893">
    <property type="entry name" value="ABC_TRANSPORTER_2"/>
    <property type="match status" value="2"/>
</dbReference>
<dbReference type="CDD" id="cd03216">
    <property type="entry name" value="ABC_Carb_Monos_I"/>
    <property type="match status" value="1"/>
</dbReference>
<dbReference type="EMBL" id="CAFBLP010000016">
    <property type="protein sequence ID" value="CAB4871780.1"/>
    <property type="molecule type" value="Genomic_DNA"/>
</dbReference>
<keyword evidence="4" id="KW-0067">ATP-binding</keyword>
<reference evidence="6" key="1">
    <citation type="submission" date="2020-05" db="EMBL/GenBank/DDBJ databases">
        <authorList>
            <person name="Chiriac C."/>
            <person name="Salcher M."/>
            <person name="Ghai R."/>
            <person name="Kavagutti S V."/>
        </authorList>
    </citation>
    <scope>NUCLEOTIDE SEQUENCE</scope>
</reference>
<dbReference type="PANTHER" id="PTHR43790">
    <property type="entry name" value="CARBOHYDRATE TRANSPORT ATP-BINDING PROTEIN MG119-RELATED"/>
    <property type="match status" value="1"/>
</dbReference>
<keyword evidence="3" id="KW-0547">Nucleotide-binding</keyword>
<dbReference type="PROSITE" id="PS00211">
    <property type="entry name" value="ABC_TRANSPORTER_1"/>
    <property type="match status" value="1"/>
</dbReference>
<dbReference type="PANTHER" id="PTHR43790:SF9">
    <property type="entry name" value="GALACTOFURANOSE TRANSPORTER ATP-BINDING PROTEIN YTFR"/>
    <property type="match status" value="1"/>
</dbReference>
<dbReference type="CDD" id="cd03215">
    <property type="entry name" value="ABC_Carb_Monos_II"/>
    <property type="match status" value="1"/>
</dbReference>
<organism evidence="6">
    <name type="scientific">freshwater metagenome</name>
    <dbReference type="NCBI Taxonomy" id="449393"/>
    <lineage>
        <taxon>unclassified sequences</taxon>
        <taxon>metagenomes</taxon>
        <taxon>ecological metagenomes</taxon>
    </lineage>
</organism>
<evidence type="ECO:0000256" key="3">
    <source>
        <dbReference type="ARBA" id="ARBA00022741"/>
    </source>
</evidence>
<dbReference type="InterPro" id="IPR027417">
    <property type="entry name" value="P-loop_NTPase"/>
</dbReference>
<name>A0A6J7DR90_9ZZZZ</name>
<dbReference type="Gene3D" id="3.40.50.300">
    <property type="entry name" value="P-loop containing nucleotide triphosphate hydrolases"/>
    <property type="match status" value="2"/>
</dbReference>